<accession>A0A212FCA8</accession>
<dbReference type="KEGG" id="dpl:KGM_206633"/>
<sequence>MAPNRAEWGQLRSNCRPESGSDQAVALSSRQRPKADRPSHVCRDVKTITLRAILRPPLKYKQ</sequence>
<keyword evidence="3" id="KW-1185">Reference proteome</keyword>
<reference evidence="2 3" key="1">
    <citation type="journal article" date="2011" name="Cell">
        <title>The monarch butterfly genome yields insights into long-distance migration.</title>
        <authorList>
            <person name="Zhan S."/>
            <person name="Merlin C."/>
            <person name="Boore J.L."/>
            <person name="Reppert S.M."/>
        </authorList>
    </citation>
    <scope>NUCLEOTIDE SEQUENCE [LARGE SCALE GENOMIC DNA]</scope>
    <source>
        <strain evidence="2">F-2</strain>
    </source>
</reference>
<feature type="compositionally biased region" description="Polar residues" evidence="1">
    <location>
        <begin position="20"/>
        <end position="30"/>
    </location>
</feature>
<evidence type="ECO:0000313" key="3">
    <source>
        <dbReference type="Proteomes" id="UP000007151"/>
    </source>
</evidence>
<organism evidence="2 3">
    <name type="scientific">Danaus plexippus plexippus</name>
    <dbReference type="NCBI Taxonomy" id="278856"/>
    <lineage>
        <taxon>Eukaryota</taxon>
        <taxon>Metazoa</taxon>
        <taxon>Ecdysozoa</taxon>
        <taxon>Arthropoda</taxon>
        <taxon>Hexapoda</taxon>
        <taxon>Insecta</taxon>
        <taxon>Pterygota</taxon>
        <taxon>Neoptera</taxon>
        <taxon>Endopterygota</taxon>
        <taxon>Lepidoptera</taxon>
        <taxon>Glossata</taxon>
        <taxon>Ditrysia</taxon>
        <taxon>Papilionoidea</taxon>
        <taxon>Nymphalidae</taxon>
        <taxon>Danainae</taxon>
        <taxon>Danaini</taxon>
        <taxon>Danaina</taxon>
        <taxon>Danaus</taxon>
        <taxon>Danaus</taxon>
    </lineage>
</organism>
<proteinExistence type="predicted"/>
<dbReference type="EMBL" id="AGBW02009208">
    <property type="protein sequence ID" value="OWR51379.1"/>
    <property type="molecule type" value="Genomic_DNA"/>
</dbReference>
<comment type="caution">
    <text evidence="2">The sequence shown here is derived from an EMBL/GenBank/DDBJ whole genome shotgun (WGS) entry which is preliminary data.</text>
</comment>
<evidence type="ECO:0000313" key="2">
    <source>
        <dbReference type="EMBL" id="OWR51379.1"/>
    </source>
</evidence>
<dbReference type="Proteomes" id="UP000007151">
    <property type="component" value="Unassembled WGS sequence"/>
</dbReference>
<gene>
    <name evidence="2" type="ORF">KGM_206633</name>
</gene>
<evidence type="ECO:0000256" key="1">
    <source>
        <dbReference type="SAM" id="MobiDB-lite"/>
    </source>
</evidence>
<name>A0A212FCA8_DANPL</name>
<feature type="region of interest" description="Disordered" evidence="1">
    <location>
        <begin position="1"/>
        <end position="40"/>
    </location>
</feature>
<dbReference type="AlphaFoldDB" id="A0A212FCA8"/>
<dbReference type="InParanoid" id="A0A212FCA8"/>
<protein>
    <submittedName>
        <fullName evidence="2">Uncharacterized protein</fullName>
    </submittedName>
</protein>